<dbReference type="InterPro" id="IPR014223">
    <property type="entry name" value="ABC_CydC/D"/>
</dbReference>
<evidence type="ECO:0000256" key="4">
    <source>
        <dbReference type="ARBA" id="ARBA00022840"/>
    </source>
</evidence>
<dbReference type="InterPro" id="IPR036640">
    <property type="entry name" value="ABC1_TM_sf"/>
</dbReference>
<feature type="domain" description="ABC transmembrane type-1" evidence="9">
    <location>
        <begin position="12"/>
        <end position="250"/>
    </location>
</feature>
<sequence length="528" mass="58545">MKKFMSVMTMPAAVVLGASAYVGGIGLMISSGWLITMASEHPPVLTLSVAIVMVRFFGISRSVARYFERVISHEAVFATLTKIRVNLFEKIIQQPVALARDLNSGAMVKGLVDDVERAQEYKLRISLPYFSAWLALTIGVLLGWWINARSLLITIPAAAMFLIVIPYVSRVACEFLAKRIEMSESGYADAISELSFGIAEARVYGYSDYLFSQTKVAEIKILKEETILNSRIKNLQLAATITLASVLYFLSTLAYQLKINKDAPNVSITMLILLPLVIFEAITNWYPNLFTAGKMLRAQSSIDETLKKPDVISDKPTKTVSQTPWLSVNNVRVSWGQQFMKPISFTLPYGEKIRITGRSGSGKSTFAMGLVGTLAYSGSITIDEVELKDVTELHTVVIADLQKSHIFNTSIRENLKIANQDASDDEILKVLRIVELDSLLAESNHEINTVIGEFGRHISGGEAKRLSLARALLSHSPIVILDEPTEHLDLDLASRIEKRVLDYTSGKSLIVITHSGWQEIDRTLELSR</sequence>
<keyword evidence="6 7" id="KW-0472">Membrane</keyword>
<dbReference type="InterPro" id="IPR003439">
    <property type="entry name" value="ABC_transporter-like_ATP-bd"/>
</dbReference>
<dbReference type="PANTHER" id="PTHR24221">
    <property type="entry name" value="ATP-BINDING CASSETTE SUB-FAMILY B"/>
    <property type="match status" value="1"/>
</dbReference>
<dbReference type="GO" id="GO:0016887">
    <property type="term" value="F:ATP hydrolysis activity"/>
    <property type="evidence" value="ECO:0007669"/>
    <property type="project" value="InterPro"/>
</dbReference>
<dbReference type="GO" id="GO:0016020">
    <property type="term" value="C:membrane"/>
    <property type="evidence" value="ECO:0007669"/>
    <property type="project" value="UniProtKB-SubCell"/>
</dbReference>
<name>A0A6J6I8J3_9ZZZZ</name>
<dbReference type="GO" id="GO:0140359">
    <property type="term" value="F:ABC-type transporter activity"/>
    <property type="evidence" value="ECO:0007669"/>
    <property type="project" value="InterPro"/>
</dbReference>
<dbReference type="PANTHER" id="PTHR24221:SF653">
    <property type="entry name" value="TRANSPORT ATP-BINDING PROTEIN CYDC"/>
    <property type="match status" value="1"/>
</dbReference>
<evidence type="ECO:0000259" key="8">
    <source>
        <dbReference type="PROSITE" id="PS50893"/>
    </source>
</evidence>
<dbReference type="SUPFAM" id="SSF52540">
    <property type="entry name" value="P-loop containing nucleoside triphosphate hydrolases"/>
    <property type="match status" value="1"/>
</dbReference>
<protein>
    <submittedName>
        <fullName evidence="10">Unannotated protein</fullName>
    </submittedName>
</protein>
<dbReference type="GO" id="GO:0005524">
    <property type="term" value="F:ATP binding"/>
    <property type="evidence" value="ECO:0007669"/>
    <property type="project" value="UniProtKB-KW"/>
</dbReference>
<evidence type="ECO:0000313" key="10">
    <source>
        <dbReference type="EMBL" id="CAB4620279.1"/>
    </source>
</evidence>
<dbReference type="Gene3D" id="3.40.50.300">
    <property type="entry name" value="P-loop containing nucleotide triphosphate hydrolases"/>
    <property type="match status" value="1"/>
</dbReference>
<dbReference type="Pfam" id="PF00005">
    <property type="entry name" value="ABC_tran"/>
    <property type="match status" value="1"/>
</dbReference>
<feature type="transmembrane region" description="Helical" evidence="7">
    <location>
        <begin position="127"/>
        <end position="146"/>
    </location>
</feature>
<keyword evidence="2 7" id="KW-0812">Transmembrane</keyword>
<dbReference type="InterPro" id="IPR011527">
    <property type="entry name" value="ABC1_TM_dom"/>
</dbReference>
<organism evidence="10">
    <name type="scientific">freshwater metagenome</name>
    <dbReference type="NCBI Taxonomy" id="449393"/>
    <lineage>
        <taxon>unclassified sequences</taxon>
        <taxon>metagenomes</taxon>
        <taxon>ecological metagenomes</taxon>
    </lineage>
</organism>
<feature type="transmembrane region" description="Helical" evidence="7">
    <location>
        <begin position="267"/>
        <end position="287"/>
    </location>
</feature>
<accession>A0A6J6I8J3</accession>
<feature type="transmembrane region" description="Helical" evidence="7">
    <location>
        <begin position="12"/>
        <end position="35"/>
    </location>
</feature>
<dbReference type="Gene3D" id="1.20.1560.10">
    <property type="entry name" value="ABC transporter type 1, transmembrane domain"/>
    <property type="match status" value="1"/>
</dbReference>
<dbReference type="GO" id="GO:0034040">
    <property type="term" value="F:ATPase-coupled lipid transmembrane transporter activity"/>
    <property type="evidence" value="ECO:0007669"/>
    <property type="project" value="TreeGrafter"/>
</dbReference>
<dbReference type="SUPFAM" id="SSF90123">
    <property type="entry name" value="ABC transporter transmembrane region"/>
    <property type="match status" value="1"/>
</dbReference>
<keyword evidence="4" id="KW-0067">ATP-binding</keyword>
<dbReference type="GO" id="GO:0045454">
    <property type="term" value="P:cell redox homeostasis"/>
    <property type="evidence" value="ECO:0007669"/>
    <property type="project" value="InterPro"/>
</dbReference>
<dbReference type="InterPro" id="IPR017871">
    <property type="entry name" value="ABC_transporter-like_CS"/>
</dbReference>
<dbReference type="AlphaFoldDB" id="A0A6J6I8J3"/>
<evidence type="ECO:0000256" key="3">
    <source>
        <dbReference type="ARBA" id="ARBA00022741"/>
    </source>
</evidence>
<dbReference type="InterPro" id="IPR027417">
    <property type="entry name" value="P-loop_NTPase"/>
</dbReference>
<feature type="transmembrane region" description="Helical" evidence="7">
    <location>
        <begin position="237"/>
        <end position="255"/>
    </location>
</feature>
<dbReference type="PROSITE" id="PS50929">
    <property type="entry name" value="ABC_TM1F"/>
    <property type="match status" value="1"/>
</dbReference>
<dbReference type="EMBL" id="CAEZVH010000009">
    <property type="protein sequence ID" value="CAB4620279.1"/>
    <property type="molecule type" value="Genomic_DNA"/>
</dbReference>
<dbReference type="PROSITE" id="PS50893">
    <property type="entry name" value="ABC_TRANSPORTER_2"/>
    <property type="match status" value="1"/>
</dbReference>
<feature type="transmembrane region" description="Helical" evidence="7">
    <location>
        <begin position="152"/>
        <end position="173"/>
    </location>
</feature>
<feature type="domain" description="ABC transporter" evidence="8">
    <location>
        <begin position="306"/>
        <end position="526"/>
    </location>
</feature>
<dbReference type="InterPro" id="IPR039421">
    <property type="entry name" value="Type_1_exporter"/>
</dbReference>
<dbReference type="GO" id="GO:0034775">
    <property type="term" value="P:glutathione transmembrane transport"/>
    <property type="evidence" value="ECO:0007669"/>
    <property type="project" value="InterPro"/>
</dbReference>
<comment type="subcellular location">
    <subcellularLocation>
        <location evidence="1">Membrane</location>
        <topology evidence="1">Multi-pass membrane protein</topology>
    </subcellularLocation>
</comment>
<reference evidence="10" key="1">
    <citation type="submission" date="2020-05" db="EMBL/GenBank/DDBJ databases">
        <authorList>
            <person name="Chiriac C."/>
            <person name="Salcher M."/>
            <person name="Ghai R."/>
            <person name="Kavagutti S V."/>
        </authorList>
    </citation>
    <scope>NUCLEOTIDE SEQUENCE</scope>
</reference>
<evidence type="ECO:0000256" key="6">
    <source>
        <dbReference type="ARBA" id="ARBA00023136"/>
    </source>
</evidence>
<keyword evidence="5 7" id="KW-1133">Transmembrane helix</keyword>
<dbReference type="NCBIfam" id="TIGR02868">
    <property type="entry name" value="CydC"/>
    <property type="match status" value="1"/>
</dbReference>
<evidence type="ECO:0000256" key="1">
    <source>
        <dbReference type="ARBA" id="ARBA00004141"/>
    </source>
</evidence>
<dbReference type="InterPro" id="IPR003593">
    <property type="entry name" value="AAA+_ATPase"/>
</dbReference>
<evidence type="ECO:0000256" key="7">
    <source>
        <dbReference type="SAM" id="Phobius"/>
    </source>
</evidence>
<dbReference type="PROSITE" id="PS00211">
    <property type="entry name" value="ABC_TRANSPORTER_1"/>
    <property type="match status" value="1"/>
</dbReference>
<evidence type="ECO:0000259" key="9">
    <source>
        <dbReference type="PROSITE" id="PS50929"/>
    </source>
</evidence>
<keyword evidence="3" id="KW-0547">Nucleotide-binding</keyword>
<gene>
    <name evidence="10" type="ORF">UFOPK1951_00168</name>
</gene>
<proteinExistence type="predicted"/>
<dbReference type="SMART" id="SM00382">
    <property type="entry name" value="AAA"/>
    <property type="match status" value="1"/>
</dbReference>
<evidence type="ECO:0000256" key="2">
    <source>
        <dbReference type="ARBA" id="ARBA00022692"/>
    </source>
</evidence>
<feature type="transmembrane region" description="Helical" evidence="7">
    <location>
        <begin position="41"/>
        <end position="59"/>
    </location>
</feature>
<evidence type="ECO:0000256" key="5">
    <source>
        <dbReference type="ARBA" id="ARBA00022989"/>
    </source>
</evidence>